<evidence type="ECO:0000256" key="1">
    <source>
        <dbReference type="SAM" id="Coils"/>
    </source>
</evidence>
<dbReference type="PANTHER" id="PTHR19446">
    <property type="entry name" value="REVERSE TRANSCRIPTASES"/>
    <property type="match status" value="1"/>
</dbReference>
<evidence type="ECO:0008006" key="6">
    <source>
        <dbReference type="Google" id="ProtNLM"/>
    </source>
</evidence>
<keyword evidence="3" id="KW-0812">Transmembrane</keyword>
<feature type="region of interest" description="Disordered" evidence="2">
    <location>
        <begin position="375"/>
        <end position="446"/>
    </location>
</feature>
<feature type="region of interest" description="Disordered" evidence="2">
    <location>
        <begin position="227"/>
        <end position="357"/>
    </location>
</feature>
<feature type="compositionally biased region" description="Basic residues" evidence="2">
    <location>
        <begin position="787"/>
        <end position="799"/>
    </location>
</feature>
<proteinExistence type="predicted"/>
<reference evidence="4" key="1">
    <citation type="journal article" date="2020" name="J Insects Food Feed">
        <title>The yellow mealworm (Tenebrio molitor) genome: a resource for the emerging insects as food and feed industry.</title>
        <authorList>
            <person name="Eriksson T."/>
            <person name="Andere A."/>
            <person name="Kelstrup H."/>
            <person name="Emery V."/>
            <person name="Picard C."/>
        </authorList>
    </citation>
    <scope>NUCLEOTIDE SEQUENCE</scope>
    <source>
        <strain evidence="4">Stoneville</strain>
        <tissue evidence="4">Whole head</tissue>
    </source>
</reference>
<feature type="compositionally biased region" description="Basic and acidic residues" evidence="2">
    <location>
        <begin position="426"/>
        <end position="437"/>
    </location>
</feature>
<dbReference type="Proteomes" id="UP000719412">
    <property type="component" value="Unassembled WGS sequence"/>
</dbReference>
<protein>
    <recommendedName>
        <fullName evidence="6">Reverse transcriptase domain-containing protein</fullName>
    </recommendedName>
</protein>
<feature type="compositionally biased region" description="Basic and acidic residues" evidence="2">
    <location>
        <begin position="762"/>
        <end position="779"/>
    </location>
</feature>
<feature type="transmembrane region" description="Helical" evidence="3">
    <location>
        <begin position="12"/>
        <end position="31"/>
    </location>
</feature>
<feature type="region of interest" description="Disordered" evidence="2">
    <location>
        <begin position="747"/>
        <end position="799"/>
    </location>
</feature>
<organism evidence="4 5">
    <name type="scientific">Tenebrio molitor</name>
    <name type="common">Yellow mealworm beetle</name>
    <dbReference type="NCBI Taxonomy" id="7067"/>
    <lineage>
        <taxon>Eukaryota</taxon>
        <taxon>Metazoa</taxon>
        <taxon>Ecdysozoa</taxon>
        <taxon>Arthropoda</taxon>
        <taxon>Hexapoda</taxon>
        <taxon>Insecta</taxon>
        <taxon>Pterygota</taxon>
        <taxon>Neoptera</taxon>
        <taxon>Endopterygota</taxon>
        <taxon>Coleoptera</taxon>
        <taxon>Polyphaga</taxon>
        <taxon>Cucujiformia</taxon>
        <taxon>Tenebrionidae</taxon>
        <taxon>Tenebrio</taxon>
    </lineage>
</organism>
<dbReference type="Gene3D" id="3.60.10.10">
    <property type="entry name" value="Endonuclease/exonuclease/phosphatase"/>
    <property type="match status" value="1"/>
</dbReference>
<gene>
    <name evidence="4" type="ORF">GEV33_003863</name>
</gene>
<feature type="compositionally biased region" description="Basic and acidic residues" evidence="2">
    <location>
        <begin position="531"/>
        <end position="553"/>
    </location>
</feature>
<name>A0A8J6HQN6_TENMO</name>
<keyword evidence="1" id="KW-0175">Coiled coil</keyword>
<evidence type="ECO:0000313" key="5">
    <source>
        <dbReference type="Proteomes" id="UP000719412"/>
    </source>
</evidence>
<evidence type="ECO:0000313" key="4">
    <source>
        <dbReference type="EMBL" id="KAH0818929.1"/>
    </source>
</evidence>
<dbReference type="InterPro" id="IPR036691">
    <property type="entry name" value="Endo/exonu/phosph_ase_sf"/>
</dbReference>
<feature type="coiled-coil region" evidence="1">
    <location>
        <begin position="575"/>
        <end position="641"/>
    </location>
</feature>
<reference evidence="4" key="2">
    <citation type="submission" date="2021-08" db="EMBL/GenBank/DDBJ databases">
        <authorList>
            <person name="Eriksson T."/>
        </authorList>
    </citation>
    <scope>NUCLEOTIDE SEQUENCE</scope>
    <source>
        <strain evidence="4">Stoneville</strain>
        <tissue evidence="4">Whole head</tissue>
    </source>
</reference>
<evidence type="ECO:0000256" key="2">
    <source>
        <dbReference type="SAM" id="MobiDB-lite"/>
    </source>
</evidence>
<dbReference type="CDD" id="cd00303">
    <property type="entry name" value="retropepsin_like"/>
    <property type="match status" value="1"/>
</dbReference>
<keyword evidence="5" id="KW-1185">Reference proteome</keyword>
<dbReference type="SUPFAM" id="SSF56219">
    <property type="entry name" value="DNase I-like"/>
    <property type="match status" value="1"/>
</dbReference>
<accession>A0A8J6HQN6</accession>
<keyword evidence="3" id="KW-0472">Membrane</keyword>
<feature type="region of interest" description="Disordered" evidence="2">
    <location>
        <begin position="475"/>
        <end position="504"/>
    </location>
</feature>
<dbReference type="CDD" id="cd09076">
    <property type="entry name" value="L1-EN"/>
    <property type="match status" value="1"/>
</dbReference>
<keyword evidence="3" id="KW-1133">Transmembrane helix</keyword>
<dbReference type="EMBL" id="JABDTM020016253">
    <property type="protein sequence ID" value="KAH0818929.1"/>
    <property type="molecule type" value="Genomic_DNA"/>
</dbReference>
<feature type="compositionally biased region" description="Basic residues" evidence="2">
    <location>
        <begin position="293"/>
        <end position="303"/>
    </location>
</feature>
<evidence type="ECO:0000256" key="3">
    <source>
        <dbReference type="SAM" id="Phobius"/>
    </source>
</evidence>
<feature type="region of interest" description="Disordered" evidence="2">
    <location>
        <begin position="525"/>
        <end position="559"/>
    </location>
</feature>
<comment type="caution">
    <text evidence="4">The sequence shown here is derived from an EMBL/GenBank/DDBJ whole genome shotgun (WGS) entry which is preliminary data.</text>
</comment>
<sequence length="1319" mass="150725">MRHRQSLRREAKLISTLLEIVIIPIPIPLLAPAPTRRPNTFLNPTPTPTSGPFAPLAALVDTGAAGSFIGDSLREKCYRHLRPVTPTIQSARMANGQVATITEAYWISLKIGTRKIPPPAASTVRPHVVDAVQSTPTCPALQVSNSPPLTLSPDEEQRLRQFLAEELPLFDIVRGLTPLAQHEIRLLHPEPVKQRYRPRNPFMQAVRKSMEFADCPGQEEGWQVPVLHLPPAPPPKDEANTHGGTRAPVCPARRDATGSWTHNRVHETDPLPKLADPARVNPKGENFDYPAAHHLHPDRRTHTPVRQDQPPNSLPGPDKVCTPTPESSPPARSPEGNPKSTTRQTYPRRPTRLAPWTTSLTWNGRLWTKWTQPLPQHEAQTPARQPPSPPQWHDPRQSQPSPEAPAMKTEELPPSRALDQTDAEAEDHCNEAERDGWTEDNPYGRGLQAPRPLAPCPCLGGAVCPGILAATAGPPRAPAPDPLPLLSHEPPGPPTGVPGTPGNPVASAIAHCAVAAGANVATTAVKPGHHQRQETTRENKPDQDSSPETEQKLFRGGTQVVRTQLKQEKTEDQNMEEIKQILLELSREVKEMRNDISQNNKEMKSLREDVRTMQVNWEKEKLDLAEKVTKTEEKIEKLEKDKIRNNLIVTAMRMETDDEELLRNTMEKMINKELSLNVKVKKVYKIGQDRYNVEINNWNEKLMVLKTKGKLRGKEIYIYSALTLTEREIQNNIRDFAKKERINGATEKLRLQKTEKRYKRHNKDDKAKKRTTQTEHDEQTDPTNPGKRVKKPNKKGKINKKTIRLGTWKETRWPGKGKIDKMNYTLYYAGEKKQGKNGTTFLEGGGIRNKIMQYEAVDGRISWIRIENKQANITMINAYAPTENSKEEEKTKFYDKLEKICEKVKKNDILMIVGDFNTKIGKEERNEGVAGKETIHDTTNYNGAKNCDLAAATNTFIGNQIDHMLISKKWKRIIQDVRTYRGANVDSDHLLVVAKMRMKVVKQTGGSRKNRWDVEKLNHTRHNDEFKKEMRKKLETREEEWKNLKESIMDTAETVLGRRTTRKRKEWFDEECVKRTEAKNKARDRWVKSGNLKDLENYKEKRKEATKFCKHKKESWIGELMQEVEVNNRDSRKLYELIKHRNSTSKKTQRIDNKRWETYYTELFREEKEITGRKKEKVEMEDSNNEDDAPSYDEYMEIIAQLKAKKAAGPDQISNELIKQGGHELLSRVYRILVAVWQSETMPEEWRTGLLIPLLKKGDPTQCSNYRGIMLLNTTYKILTSIIRKRLTEHTETKLGEYQNGFRKGKSTIDTIHVISQIM</sequence>